<sequence length="74" mass="8484">MLVTRIFTLLCLSLIISSCDTSNEDLTGLNNIELRKKWRECAYINTPSSSEQKACANYERECNDRKNKGNLSCY</sequence>
<dbReference type="PROSITE" id="PS51257">
    <property type="entry name" value="PROKAR_LIPOPROTEIN"/>
    <property type="match status" value="1"/>
</dbReference>
<dbReference type="Proteomes" id="UP000252792">
    <property type="component" value="Unassembled WGS sequence"/>
</dbReference>
<comment type="caution">
    <text evidence="1">The sequence shown here is derived from an EMBL/GenBank/DDBJ whole genome shotgun (WGS) entry which is preliminary data.</text>
</comment>
<proteinExistence type="predicted"/>
<organism evidence="1 2">
    <name type="scientific">Marinomonas rhizomae</name>
    <dbReference type="NCBI Taxonomy" id="491948"/>
    <lineage>
        <taxon>Bacteria</taxon>
        <taxon>Pseudomonadati</taxon>
        <taxon>Pseudomonadota</taxon>
        <taxon>Gammaproteobacteria</taxon>
        <taxon>Oceanospirillales</taxon>
        <taxon>Oceanospirillaceae</taxon>
        <taxon>Marinomonas</taxon>
    </lineage>
</organism>
<evidence type="ECO:0000313" key="2">
    <source>
        <dbReference type="Proteomes" id="UP000252792"/>
    </source>
</evidence>
<accession>A0A366J4L4</accession>
<gene>
    <name evidence="1" type="ORF">DFP80_109162</name>
</gene>
<dbReference type="AlphaFoldDB" id="A0A366J4L4"/>
<name>A0A366J4L4_9GAMM</name>
<evidence type="ECO:0008006" key="3">
    <source>
        <dbReference type="Google" id="ProtNLM"/>
    </source>
</evidence>
<keyword evidence="2" id="KW-1185">Reference proteome</keyword>
<evidence type="ECO:0000313" key="1">
    <source>
        <dbReference type="EMBL" id="RBP81862.1"/>
    </source>
</evidence>
<protein>
    <recommendedName>
        <fullName evidence="3">Lipoprotein</fullName>
    </recommendedName>
</protein>
<dbReference type="EMBL" id="QNSE01000009">
    <property type="protein sequence ID" value="RBP81862.1"/>
    <property type="molecule type" value="Genomic_DNA"/>
</dbReference>
<reference evidence="1 2" key="1">
    <citation type="submission" date="2018-06" db="EMBL/GenBank/DDBJ databases">
        <title>Genomic Encyclopedia of Type Strains, Phase III (KMG-III): the genomes of soil and plant-associated and newly described type strains.</title>
        <authorList>
            <person name="Whitman W."/>
        </authorList>
    </citation>
    <scope>NUCLEOTIDE SEQUENCE [LARGE SCALE GENOMIC DNA]</scope>
    <source>
        <strain evidence="1 2">CECT 7377</strain>
    </source>
</reference>